<evidence type="ECO:0000256" key="1">
    <source>
        <dbReference type="SAM" id="SignalP"/>
    </source>
</evidence>
<evidence type="ECO:0000313" key="2">
    <source>
        <dbReference type="EMBL" id="GJE00886.1"/>
    </source>
</evidence>
<name>A0ABQ4SER5_9HYPH</name>
<protein>
    <recommendedName>
        <fullName evidence="4">Outer membrane protein beta-barrel domain-containing protein</fullName>
    </recommendedName>
</protein>
<dbReference type="SUPFAM" id="SSF103515">
    <property type="entry name" value="Autotransporter"/>
    <property type="match status" value="1"/>
</dbReference>
<keyword evidence="3" id="KW-1185">Reference proteome</keyword>
<organism evidence="2 3">
    <name type="scientific">Methylobacterium isbiliense</name>
    <dbReference type="NCBI Taxonomy" id="315478"/>
    <lineage>
        <taxon>Bacteria</taxon>
        <taxon>Pseudomonadati</taxon>
        <taxon>Pseudomonadota</taxon>
        <taxon>Alphaproteobacteria</taxon>
        <taxon>Hyphomicrobiales</taxon>
        <taxon>Methylobacteriaceae</taxon>
        <taxon>Methylobacterium</taxon>
    </lineage>
</organism>
<gene>
    <name evidence="2" type="ORF">GMJLKIPL_2813</name>
</gene>
<comment type="caution">
    <text evidence="2">The sequence shown here is derived from an EMBL/GenBank/DDBJ whole genome shotgun (WGS) entry which is preliminary data.</text>
</comment>
<reference evidence="2" key="1">
    <citation type="journal article" date="2021" name="Front. Microbiol.">
        <title>Comprehensive Comparative Genomics and Phenotyping of Methylobacterium Species.</title>
        <authorList>
            <person name="Alessa O."/>
            <person name="Ogura Y."/>
            <person name="Fujitani Y."/>
            <person name="Takami H."/>
            <person name="Hayashi T."/>
            <person name="Sahin N."/>
            <person name="Tani A."/>
        </authorList>
    </citation>
    <scope>NUCLEOTIDE SEQUENCE</scope>
    <source>
        <strain evidence="2">DSM 17168</strain>
    </source>
</reference>
<sequence>MSRWRQAAGRLRAGAGVATLLAGVSTGAHGANLATPTPHDATHLPSFGAWAGGYIGWQGSAGDAFGSFGFGSGMIGRRSVPEFRTGDATGRNDAGRDATTALGGLFGGYAWQSGPFVYGLEADVDASNLERPVSRC</sequence>
<evidence type="ECO:0000313" key="3">
    <source>
        <dbReference type="Proteomes" id="UP001055153"/>
    </source>
</evidence>
<reference evidence="2" key="2">
    <citation type="submission" date="2021-08" db="EMBL/GenBank/DDBJ databases">
        <authorList>
            <person name="Tani A."/>
            <person name="Ola A."/>
            <person name="Ogura Y."/>
            <person name="Katsura K."/>
            <person name="Hayashi T."/>
        </authorList>
    </citation>
    <scope>NUCLEOTIDE SEQUENCE</scope>
    <source>
        <strain evidence="2">DSM 17168</strain>
    </source>
</reference>
<dbReference type="InterPro" id="IPR036709">
    <property type="entry name" value="Autotransporte_beta_dom_sf"/>
</dbReference>
<proteinExistence type="predicted"/>
<feature type="chain" id="PRO_5045517009" description="Outer membrane protein beta-barrel domain-containing protein" evidence="1">
    <location>
        <begin position="31"/>
        <end position="136"/>
    </location>
</feature>
<keyword evidence="1" id="KW-0732">Signal</keyword>
<accession>A0ABQ4SER5</accession>
<evidence type="ECO:0008006" key="4">
    <source>
        <dbReference type="Google" id="ProtNLM"/>
    </source>
</evidence>
<dbReference type="Proteomes" id="UP001055153">
    <property type="component" value="Unassembled WGS sequence"/>
</dbReference>
<feature type="signal peptide" evidence="1">
    <location>
        <begin position="1"/>
        <end position="30"/>
    </location>
</feature>
<dbReference type="EMBL" id="BPQQ01000031">
    <property type="protein sequence ID" value="GJE00886.1"/>
    <property type="molecule type" value="Genomic_DNA"/>
</dbReference>